<evidence type="ECO:0000256" key="2">
    <source>
        <dbReference type="SAM" id="Coils"/>
    </source>
</evidence>
<protein>
    <submittedName>
        <fullName evidence="4">Rho GTPase-activating protein 24-like</fullName>
    </submittedName>
</protein>
<gene>
    <name evidence="4" type="primary">LOC107123714</name>
</gene>
<keyword evidence="1" id="KW-0343">GTPase activation</keyword>
<dbReference type="InterPro" id="IPR051025">
    <property type="entry name" value="RhoGAP"/>
</dbReference>
<proteinExistence type="predicted"/>
<accession>A0ABM1L989</accession>
<dbReference type="RefSeq" id="XP_015282526.1">
    <property type="nucleotide sequence ID" value="XM_015427040.1"/>
</dbReference>
<dbReference type="SUPFAM" id="SSF57997">
    <property type="entry name" value="Tropomyosin"/>
    <property type="match status" value="1"/>
</dbReference>
<evidence type="ECO:0000313" key="4">
    <source>
        <dbReference type="RefSeq" id="XP_015282526.1"/>
    </source>
</evidence>
<keyword evidence="2" id="KW-0175">Coiled coil</keyword>
<reference evidence="4" key="1">
    <citation type="submission" date="2025-08" db="UniProtKB">
        <authorList>
            <consortium name="RefSeq"/>
        </authorList>
    </citation>
    <scope>IDENTIFICATION</scope>
</reference>
<dbReference type="PANTHER" id="PTHR15228:SF36">
    <property type="entry name" value="RHO GTPASE-ACTIVATING PROTEIN 24-LIKE ISOFORM X1"/>
    <property type="match status" value="1"/>
</dbReference>
<dbReference type="GeneID" id="107123714"/>
<keyword evidence="3" id="KW-1185">Reference proteome</keyword>
<name>A0ABM1L989_GEKJA</name>
<evidence type="ECO:0000313" key="3">
    <source>
        <dbReference type="Proteomes" id="UP000694871"/>
    </source>
</evidence>
<feature type="coiled-coil region" evidence="2">
    <location>
        <begin position="86"/>
        <end position="162"/>
    </location>
</feature>
<dbReference type="Proteomes" id="UP000694871">
    <property type="component" value="Unplaced"/>
</dbReference>
<sequence length="180" mass="20690">MNNITEISRKSCPDNSMLEENPVSRLCLRPNCVEEFEETKKAASNVVGVHVSLEQSQVSNCSEAPLSSKDTSTGQGSLQCHFVSLKQQMARQKAEYEAKITSLEQRNKELQSEIKDLHSKLGQQRKWYRLVEIKMCNAERAREDAERRNTTLQREMEQFFDTFGELTNELKAPERNAQSF</sequence>
<evidence type="ECO:0000256" key="1">
    <source>
        <dbReference type="ARBA" id="ARBA00022468"/>
    </source>
</evidence>
<organism evidence="3 4">
    <name type="scientific">Gekko japonicus</name>
    <name type="common">Schlegel's Japanese gecko</name>
    <dbReference type="NCBI Taxonomy" id="146911"/>
    <lineage>
        <taxon>Eukaryota</taxon>
        <taxon>Metazoa</taxon>
        <taxon>Chordata</taxon>
        <taxon>Craniata</taxon>
        <taxon>Vertebrata</taxon>
        <taxon>Euteleostomi</taxon>
        <taxon>Lepidosauria</taxon>
        <taxon>Squamata</taxon>
        <taxon>Bifurcata</taxon>
        <taxon>Gekkota</taxon>
        <taxon>Gekkonidae</taxon>
        <taxon>Gekkoninae</taxon>
        <taxon>Gekko</taxon>
    </lineage>
</organism>
<dbReference type="PANTHER" id="PTHR15228">
    <property type="entry name" value="SPERMATHECAL PHYSIOLOGY VARIANT"/>
    <property type="match status" value="1"/>
</dbReference>